<dbReference type="CDD" id="cd12152">
    <property type="entry name" value="F1-ATPase_delta"/>
    <property type="match status" value="1"/>
</dbReference>
<accession>A0A086Y4C3</accession>
<gene>
    <name evidence="10 13" type="primary">atpC</name>
    <name evidence="13" type="ORF">CG50_13150</name>
</gene>
<dbReference type="Gene3D" id="2.60.15.10">
    <property type="entry name" value="F0F1 ATP synthase delta/epsilon subunit, N-terminal"/>
    <property type="match status" value="1"/>
</dbReference>
<dbReference type="eggNOG" id="COG0355">
    <property type="taxonomic scope" value="Bacteria"/>
</dbReference>
<sequence length="133" mass="14222">MADTMQFDLVTPERKLSSVPVREVRLPGSEGDLTVMPGHAPLITTIRPGFVTVVAADGAETQFGVTGGFAEIAPEGVSLLAERGVPRDELTTELVERYIEEARKALEEAKPDVVDAATKVLADMEAFGTHMNA</sequence>
<evidence type="ECO:0000256" key="7">
    <source>
        <dbReference type="ARBA" id="ARBA00023136"/>
    </source>
</evidence>
<dbReference type="GO" id="GO:0016787">
    <property type="term" value="F:hydrolase activity"/>
    <property type="evidence" value="ECO:0007669"/>
    <property type="project" value="UniProtKB-KW"/>
</dbReference>
<dbReference type="STRING" id="1105367.CG50_13150"/>
<evidence type="ECO:0000256" key="2">
    <source>
        <dbReference type="ARBA" id="ARBA00004184"/>
    </source>
</evidence>
<dbReference type="GO" id="GO:0005886">
    <property type="term" value="C:plasma membrane"/>
    <property type="evidence" value="ECO:0007669"/>
    <property type="project" value="UniProtKB-SubCell"/>
</dbReference>
<dbReference type="GO" id="GO:0046933">
    <property type="term" value="F:proton-transporting ATP synthase activity, rotational mechanism"/>
    <property type="evidence" value="ECO:0007669"/>
    <property type="project" value="UniProtKB-UniRule"/>
</dbReference>
<keyword evidence="14" id="KW-1185">Reference proteome</keyword>
<keyword evidence="13" id="KW-0378">Hydrolase</keyword>
<protein>
    <recommendedName>
        <fullName evidence="10">ATP synthase epsilon chain</fullName>
    </recommendedName>
    <alternativeName>
        <fullName evidence="10">ATP synthase F1 sector epsilon subunit</fullName>
    </alternativeName>
    <alternativeName>
        <fullName evidence="10">F-ATPase epsilon subunit</fullName>
    </alternativeName>
</protein>
<dbReference type="InterPro" id="IPR020546">
    <property type="entry name" value="ATP_synth_F1_dsu/esu_N"/>
</dbReference>
<evidence type="ECO:0000256" key="9">
    <source>
        <dbReference type="ARBA" id="ARBA00023310"/>
    </source>
</evidence>
<evidence type="ECO:0000259" key="12">
    <source>
        <dbReference type="Pfam" id="PF02823"/>
    </source>
</evidence>
<evidence type="ECO:0000313" key="13">
    <source>
        <dbReference type="EMBL" id="KFI29123.1"/>
    </source>
</evidence>
<keyword evidence="4 10" id="KW-0813">Transport</keyword>
<dbReference type="Proteomes" id="UP000028824">
    <property type="component" value="Unassembled WGS sequence"/>
</dbReference>
<keyword evidence="10" id="KW-1003">Cell membrane</keyword>
<dbReference type="GO" id="GO:0005524">
    <property type="term" value="F:ATP binding"/>
    <property type="evidence" value="ECO:0007669"/>
    <property type="project" value="UniProtKB-UniRule"/>
</dbReference>
<dbReference type="HAMAP" id="MF_00530">
    <property type="entry name" value="ATP_synth_epsil_bac"/>
    <property type="match status" value="1"/>
</dbReference>
<evidence type="ECO:0000313" key="14">
    <source>
        <dbReference type="Proteomes" id="UP000028824"/>
    </source>
</evidence>
<dbReference type="NCBIfam" id="NF001851">
    <property type="entry name" value="PRK00571.2-4"/>
    <property type="match status" value="1"/>
</dbReference>
<comment type="function">
    <text evidence="1 10">Produces ATP from ADP in the presence of a proton gradient across the membrane.</text>
</comment>
<evidence type="ECO:0000256" key="10">
    <source>
        <dbReference type="HAMAP-Rule" id="MF_00530"/>
    </source>
</evidence>
<dbReference type="PANTHER" id="PTHR13822">
    <property type="entry name" value="ATP SYNTHASE DELTA/EPSILON CHAIN"/>
    <property type="match status" value="1"/>
</dbReference>
<name>A0A086Y4C3_9RHOB</name>
<proteinExistence type="inferred from homology"/>
<comment type="caution">
    <text evidence="13">The sequence shown here is derived from an EMBL/GenBank/DDBJ whole genome shotgun (WGS) entry which is preliminary data.</text>
</comment>
<comment type="similarity">
    <text evidence="3 10 11">Belongs to the ATPase epsilon chain family.</text>
</comment>
<comment type="subunit">
    <text evidence="10 11">F-type ATPases have 2 components, CF(1) - the catalytic core - and CF(0) - the membrane proton channel. CF(1) has five subunits: alpha(3), beta(3), gamma(1), delta(1), epsilon(1). CF(0) has three main subunits: a, b and c.</text>
</comment>
<dbReference type="Pfam" id="PF02823">
    <property type="entry name" value="ATP-synt_DE_N"/>
    <property type="match status" value="1"/>
</dbReference>
<reference evidence="13 14" key="1">
    <citation type="submission" date="2014-03" db="EMBL/GenBank/DDBJ databases">
        <title>Genome of Paenirhodobacter enshiensis DW2-9.</title>
        <authorList>
            <person name="Wang D."/>
            <person name="Wang G."/>
        </authorList>
    </citation>
    <scope>NUCLEOTIDE SEQUENCE [LARGE SCALE GENOMIC DNA]</scope>
    <source>
        <strain evidence="13 14">DW2-9</strain>
    </source>
</reference>
<evidence type="ECO:0000256" key="3">
    <source>
        <dbReference type="ARBA" id="ARBA00005712"/>
    </source>
</evidence>
<evidence type="ECO:0000256" key="8">
    <source>
        <dbReference type="ARBA" id="ARBA00023196"/>
    </source>
</evidence>
<dbReference type="NCBIfam" id="NF009978">
    <property type="entry name" value="PRK13443.1"/>
    <property type="match status" value="1"/>
</dbReference>
<evidence type="ECO:0000256" key="1">
    <source>
        <dbReference type="ARBA" id="ARBA00003543"/>
    </source>
</evidence>
<keyword evidence="7 10" id="KW-0472">Membrane</keyword>
<dbReference type="RefSeq" id="WP_036635794.1">
    <property type="nucleotide sequence ID" value="NZ_CAXYYU010000002.1"/>
</dbReference>
<dbReference type="GO" id="GO:0012505">
    <property type="term" value="C:endomembrane system"/>
    <property type="evidence" value="ECO:0007669"/>
    <property type="project" value="UniProtKB-SubCell"/>
</dbReference>
<comment type="subcellular location">
    <subcellularLocation>
        <location evidence="10">Cell membrane</location>
        <topology evidence="10">Peripheral membrane protein</topology>
    </subcellularLocation>
    <subcellularLocation>
        <location evidence="2">Endomembrane system</location>
        <topology evidence="2">Peripheral membrane protein</topology>
    </subcellularLocation>
</comment>
<organism evidence="13 14">
    <name type="scientific">Paenirhodobacter enshiensis</name>
    <dbReference type="NCBI Taxonomy" id="1105367"/>
    <lineage>
        <taxon>Bacteria</taxon>
        <taxon>Pseudomonadati</taxon>
        <taxon>Pseudomonadota</taxon>
        <taxon>Alphaproteobacteria</taxon>
        <taxon>Rhodobacterales</taxon>
        <taxon>Rhodobacter group</taxon>
        <taxon>Paenirhodobacter</taxon>
    </lineage>
</organism>
<dbReference type="GO" id="GO:0045259">
    <property type="term" value="C:proton-transporting ATP synthase complex"/>
    <property type="evidence" value="ECO:0007669"/>
    <property type="project" value="UniProtKB-KW"/>
</dbReference>
<keyword evidence="8 10" id="KW-0139">CF(1)</keyword>
<dbReference type="NCBIfam" id="TIGR01216">
    <property type="entry name" value="ATP_synt_epsi"/>
    <property type="match status" value="1"/>
</dbReference>
<dbReference type="InterPro" id="IPR036771">
    <property type="entry name" value="ATPsynth_dsu/esu_N"/>
</dbReference>
<dbReference type="AlphaFoldDB" id="A0A086Y4C3"/>
<feature type="domain" description="ATP synthase F1 complex delta/epsilon subunit N-terminal" evidence="12">
    <location>
        <begin position="5"/>
        <end position="83"/>
    </location>
</feature>
<keyword evidence="6 10" id="KW-0406">Ion transport</keyword>
<evidence type="ECO:0000256" key="11">
    <source>
        <dbReference type="RuleBase" id="RU003656"/>
    </source>
</evidence>
<dbReference type="EMBL" id="JFZB01000005">
    <property type="protein sequence ID" value="KFI29123.1"/>
    <property type="molecule type" value="Genomic_DNA"/>
</dbReference>
<dbReference type="SUPFAM" id="SSF51344">
    <property type="entry name" value="Epsilon subunit of F1F0-ATP synthase N-terminal domain"/>
    <property type="match status" value="1"/>
</dbReference>
<keyword evidence="9 10" id="KW-0066">ATP synthesis</keyword>
<evidence type="ECO:0000256" key="5">
    <source>
        <dbReference type="ARBA" id="ARBA00022781"/>
    </source>
</evidence>
<dbReference type="PANTHER" id="PTHR13822:SF10">
    <property type="entry name" value="ATP SYNTHASE EPSILON CHAIN, CHLOROPLASTIC"/>
    <property type="match status" value="1"/>
</dbReference>
<keyword evidence="5 10" id="KW-0375">Hydrogen ion transport</keyword>
<evidence type="ECO:0000256" key="6">
    <source>
        <dbReference type="ARBA" id="ARBA00023065"/>
    </source>
</evidence>
<dbReference type="InterPro" id="IPR001469">
    <property type="entry name" value="ATP_synth_F1_dsu/esu"/>
</dbReference>
<dbReference type="OrthoDB" id="9799969at2"/>
<evidence type="ECO:0000256" key="4">
    <source>
        <dbReference type="ARBA" id="ARBA00022448"/>
    </source>
</evidence>